<name>A0ABR8Q3J1_9CLOT</name>
<reference evidence="1 2" key="1">
    <citation type="submission" date="2020-08" db="EMBL/GenBank/DDBJ databases">
        <title>A Genomic Blueprint of the Chicken Gut Microbiome.</title>
        <authorList>
            <person name="Gilroy R."/>
            <person name="Ravi A."/>
            <person name="Getino M."/>
            <person name="Pursley I."/>
            <person name="Horton D.L."/>
            <person name="Alikhan N.-F."/>
            <person name="Baker D."/>
            <person name="Gharbi K."/>
            <person name="Hall N."/>
            <person name="Watson M."/>
            <person name="Adriaenssens E.M."/>
            <person name="Foster-Nyarko E."/>
            <person name="Jarju S."/>
            <person name="Secka A."/>
            <person name="Antonio M."/>
            <person name="Oren A."/>
            <person name="Chaudhuri R."/>
            <person name="La Ragione R.M."/>
            <person name="Hildebrand F."/>
            <person name="Pallen M.J."/>
        </authorList>
    </citation>
    <scope>NUCLEOTIDE SEQUENCE [LARGE SCALE GENOMIC DNA]</scope>
    <source>
        <strain evidence="1 2">Sa3CUN1</strain>
    </source>
</reference>
<dbReference type="EMBL" id="JACSQZ010000019">
    <property type="protein sequence ID" value="MBD7914904.1"/>
    <property type="molecule type" value="Genomic_DNA"/>
</dbReference>
<comment type="caution">
    <text evidence="1">The sequence shown here is derived from an EMBL/GenBank/DDBJ whole genome shotgun (WGS) entry which is preliminary data.</text>
</comment>
<evidence type="ECO:0000313" key="2">
    <source>
        <dbReference type="Proteomes" id="UP000640335"/>
    </source>
</evidence>
<dbReference type="InterPro" id="IPR010388">
    <property type="entry name" value="Anaerobic_Co-chelatase"/>
</dbReference>
<dbReference type="PIRSF" id="PIRSF033579">
    <property type="entry name" value="Anaer_Co_chel"/>
    <property type="match status" value="1"/>
</dbReference>
<dbReference type="RefSeq" id="WP_191749669.1">
    <property type="nucleotide sequence ID" value="NZ_JACSQZ010000019.1"/>
</dbReference>
<accession>A0ABR8Q3J1</accession>
<dbReference type="SUPFAM" id="SSF53800">
    <property type="entry name" value="Chelatase"/>
    <property type="match status" value="1"/>
</dbReference>
<sequence>MSSKAVIIVSFGTANLDGLNFLEKFEEEVRSSLSEKYYVCKAFTSSAIANVLLNKYGKIVPRLEEVLFSLGNEGYKEVYIRPLHIIEGSEFLSVKNVIKEYNYSFSKINLGKPIMGKDEKTLIEGCNLIANSIEKNLEKNKSIVLVGHGSKTIDTESYDRLKDTFNKKGFKSVYMGTLEGKIRKEDILKKLLKDNIKEVLISPVLMLPGNHIKKDILGDKNSWKALFEENNIKVNYTSKSLIEYDEIRKFYIDKIKS</sequence>
<proteinExistence type="predicted"/>
<dbReference type="Pfam" id="PF06180">
    <property type="entry name" value="CbiK"/>
    <property type="match status" value="1"/>
</dbReference>
<protein>
    <submittedName>
        <fullName evidence="1">Sirohydrochlorin cobaltochelatase</fullName>
    </submittedName>
</protein>
<dbReference type="Gene3D" id="3.40.50.1400">
    <property type="match status" value="2"/>
</dbReference>
<keyword evidence="2" id="KW-1185">Reference proteome</keyword>
<gene>
    <name evidence="1" type="ORF">H9660_07065</name>
</gene>
<evidence type="ECO:0000313" key="1">
    <source>
        <dbReference type="EMBL" id="MBD7914904.1"/>
    </source>
</evidence>
<dbReference type="Proteomes" id="UP000640335">
    <property type="component" value="Unassembled WGS sequence"/>
</dbReference>
<organism evidence="1 2">
    <name type="scientific">Clostridium gallinarum</name>
    <dbReference type="NCBI Taxonomy" id="2762246"/>
    <lineage>
        <taxon>Bacteria</taxon>
        <taxon>Bacillati</taxon>
        <taxon>Bacillota</taxon>
        <taxon>Clostridia</taxon>
        <taxon>Eubacteriales</taxon>
        <taxon>Clostridiaceae</taxon>
        <taxon>Clostridium</taxon>
    </lineage>
</organism>